<keyword evidence="3" id="KW-1185">Reference proteome</keyword>
<dbReference type="EMBL" id="JAELVR010000006">
    <property type="protein sequence ID" value="MBJ6371795.1"/>
    <property type="molecule type" value="Genomic_DNA"/>
</dbReference>
<evidence type="ECO:0000259" key="1">
    <source>
        <dbReference type="Pfam" id="PF20274"/>
    </source>
</evidence>
<sequence length="101" mass="11621">MKVFLDDTRATPEGWERVYRVSEAIELLRTGAVELISLDYHLGDAEQGTGLDVLLWIEQAVRDSDFCPPVIRVHSDHRRGRAQMLEKLDVIQHSVHKSRNQ</sequence>
<protein>
    <recommendedName>
        <fullName evidence="1">Cyclic-phosphate processing Receiver domain-containing protein</fullName>
    </recommendedName>
</protein>
<dbReference type="Pfam" id="PF20274">
    <property type="entry name" value="cREC_REC"/>
    <property type="match status" value="1"/>
</dbReference>
<organism evidence="2 3">
    <name type="scientific">Sedimentitalea arenosa</name>
    <dbReference type="NCBI Taxonomy" id="2798803"/>
    <lineage>
        <taxon>Bacteria</taxon>
        <taxon>Pseudomonadati</taxon>
        <taxon>Pseudomonadota</taxon>
        <taxon>Alphaproteobacteria</taxon>
        <taxon>Rhodobacterales</taxon>
        <taxon>Paracoccaceae</taxon>
        <taxon>Sedimentitalea</taxon>
    </lineage>
</organism>
<evidence type="ECO:0000313" key="2">
    <source>
        <dbReference type="EMBL" id="MBJ6371795.1"/>
    </source>
</evidence>
<gene>
    <name evidence="2" type="ORF">JF290_09670</name>
</gene>
<accession>A0A8J7J536</accession>
<dbReference type="InterPro" id="IPR046909">
    <property type="entry name" value="cREC_REC"/>
</dbReference>
<dbReference type="RefSeq" id="WP_199024662.1">
    <property type="nucleotide sequence ID" value="NZ_JAELVR010000006.1"/>
</dbReference>
<comment type="caution">
    <text evidence="2">The sequence shown here is derived from an EMBL/GenBank/DDBJ whole genome shotgun (WGS) entry which is preliminary data.</text>
</comment>
<dbReference type="AlphaFoldDB" id="A0A8J7J536"/>
<proteinExistence type="predicted"/>
<evidence type="ECO:0000313" key="3">
    <source>
        <dbReference type="Proteomes" id="UP000619079"/>
    </source>
</evidence>
<dbReference type="Proteomes" id="UP000619079">
    <property type="component" value="Unassembled WGS sequence"/>
</dbReference>
<feature type="domain" description="Cyclic-phosphate processing Receiver" evidence="1">
    <location>
        <begin position="1"/>
        <end position="88"/>
    </location>
</feature>
<name>A0A8J7J536_9RHOB</name>
<reference evidence="2" key="1">
    <citation type="submission" date="2020-12" db="EMBL/GenBank/DDBJ databases">
        <title>Sedimentitalea sp. nov., isolated from sand in Incheon.</title>
        <authorList>
            <person name="Kim W."/>
        </authorList>
    </citation>
    <scope>NUCLEOTIDE SEQUENCE</scope>
    <source>
        <strain evidence="2">CAU 1593</strain>
    </source>
</reference>